<accession>A0A0F9EX81</accession>
<feature type="region of interest" description="Disordered" evidence="1">
    <location>
        <begin position="1"/>
        <end position="32"/>
    </location>
</feature>
<name>A0A0F9EX81_9ZZZZ</name>
<sequence>MSKTVKSKSVSVRPKSSPKVSAKMRSRKKPATTSYKLSRLFGMQELPGQPVTCSMELTPADRNGVYNVKVSGDLAEKMRSARVGMYLRVVPGKITGRNMEIKAIVGISRNPKGD</sequence>
<dbReference type="EMBL" id="LAZR01032906">
    <property type="protein sequence ID" value="KKL49585.1"/>
    <property type="molecule type" value="Genomic_DNA"/>
</dbReference>
<comment type="caution">
    <text evidence="2">The sequence shown here is derived from an EMBL/GenBank/DDBJ whole genome shotgun (WGS) entry which is preliminary data.</text>
</comment>
<feature type="non-terminal residue" evidence="2">
    <location>
        <position position="114"/>
    </location>
</feature>
<dbReference type="AlphaFoldDB" id="A0A0F9EX81"/>
<evidence type="ECO:0000313" key="2">
    <source>
        <dbReference type="EMBL" id="KKL49585.1"/>
    </source>
</evidence>
<gene>
    <name evidence="2" type="ORF">LCGC14_2313980</name>
</gene>
<proteinExistence type="predicted"/>
<organism evidence="2">
    <name type="scientific">marine sediment metagenome</name>
    <dbReference type="NCBI Taxonomy" id="412755"/>
    <lineage>
        <taxon>unclassified sequences</taxon>
        <taxon>metagenomes</taxon>
        <taxon>ecological metagenomes</taxon>
    </lineage>
</organism>
<reference evidence="2" key="1">
    <citation type="journal article" date="2015" name="Nature">
        <title>Complex archaea that bridge the gap between prokaryotes and eukaryotes.</title>
        <authorList>
            <person name="Spang A."/>
            <person name="Saw J.H."/>
            <person name="Jorgensen S.L."/>
            <person name="Zaremba-Niedzwiedzka K."/>
            <person name="Martijn J."/>
            <person name="Lind A.E."/>
            <person name="van Eijk R."/>
            <person name="Schleper C."/>
            <person name="Guy L."/>
            <person name="Ettema T.J."/>
        </authorList>
    </citation>
    <scope>NUCLEOTIDE SEQUENCE</scope>
</reference>
<protein>
    <submittedName>
        <fullName evidence="2">Uncharacterized protein</fullName>
    </submittedName>
</protein>
<feature type="compositionally biased region" description="Low complexity" evidence="1">
    <location>
        <begin position="1"/>
        <end position="21"/>
    </location>
</feature>
<evidence type="ECO:0000256" key="1">
    <source>
        <dbReference type="SAM" id="MobiDB-lite"/>
    </source>
</evidence>